<evidence type="ECO:0000259" key="3">
    <source>
        <dbReference type="Pfam" id="PF18962"/>
    </source>
</evidence>
<proteinExistence type="predicted"/>
<reference evidence="4 5" key="1">
    <citation type="submission" date="2017-12" db="EMBL/GenBank/DDBJ databases">
        <title>The draft genome sequence of Brumimicrobium saltpan LHR20.</title>
        <authorList>
            <person name="Do Z.-J."/>
            <person name="Luo H.-R."/>
        </authorList>
    </citation>
    <scope>NUCLEOTIDE SEQUENCE [LARGE SCALE GENOMIC DNA]</scope>
    <source>
        <strain evidence="4 5">LHR20</strain>
    </source>
</reference>
<keyword evidence="1 2" id="KW-0732">Signal</keyword>
<evidence type="ECO:0000313" key="4">
    <source>
        <dbReference type="EMBL" id="PKR80757.1"/>
    </source>
</evidence>
<dbReference type="NCBIfam" id="TIGR04183">
    <property type="entry name" value="Por_Secre_tail"/>
    <property type="match status" value="1"/>
</dbReference>
<dbReference type="Proteomes" id="UP000236654">
    <property type="component" value="Unassembled WGS sequence"/>
</dbReference>
<dbReference type="AlphaFoldDB" id="A0A2I0R2G3"/>
<dbReference type="Pfam" id="PF18962">
    <property type="entry name" value="Por_Secre_tail"/>
    <property type="match status" value="1"/>
</dbReference>
<evidence type="ECO:0000256" key="1">
    <source>
        <dbReference type="ARBA" id="ARBA00022729"/>
    </source>
</evidence>
<name>A0A2I0R2G3_9FLAO</name>
<evidence type="ECO:0000313" key="5">
    <source>
        <dbReference type="Proteomes" id="UP000236654"/>
    </source>
</evidence>
<dbReference type="OrthoDB" id="862563at2"/>
<protein>
    <recommendedName>
        <fullName evidence="3">Secretion system C-terminal sorting domain-containing protein</fullName>
    </recommendedName>
</protein>
<feature type="signal peptide" evidence="2">
    <location>
        <begin position="1"/>
        <end position="19"/>
    </location>
</feature>
<accession>A0A2I0R2G3</accession>
<organism evidence="4 5">
    <name type="scientific">Brumimicrobium salinarum</name>
    <dbReference type="NCBI Taxonomy" id="2058658"/>
    <lineage>
        <taxon>Bacteria</taxon>
        <taxon>Pseudomonadati</taxon>
        <taxon>Bacteroidota</taxon>
        <taxon>Flavobacteriia</taxon>
        <taxon>Flavobacteriales</taxon>
        <taxon>Crocinitomicaceae</taxon>
        <taxon>Brumimicrobium</taxon>
    </lineage>
</organism>
<keyword evidence="5" id="KW-1185">Reference proteome</keyword>
<feature type="domain" description="Secretion system C-terminal sorting" evidence="3">
    <location>
        <begin position="277"/>
        <end position="348"/>
    </location>
</feature>
<comment type="caution">
    <text evidence="4">The sequence shown here is derived from an EMBL/GenBank/DDBJ whole genome shotgun (WGS) entry which is preliminary data.</text>
</comment>
<gene>
    <name evidence="4" type="ORF">CW751_08275</name>
</gene>
<dbReference type="EMBL" id="PJNI01000008">
    <property type="protein sequence ID" value="PKR80757.1"/>
    <property type="molecule type" value="Genomic_DNA"/>
</dbReference>
<dbReference type="InterPro" id="IPR026444">
    <property type="entry name" value="Secre_tail"/>
</dbReference>
<sequence length="349" mass="37598">MKRNLLFGFSLIIGLSASAQFTDANKPVQGDGTTLYLIDESAPNMATEVGSGAVWDYSTYAGYNDDARNLTVFDASSTAEAALYPISVEALEVEGLTMSYSISSAAERLSQGFVFSEPNLGDVIVQFDSVDATTHVYPMGLGDAVVDSFIGHASFNFNGAQNVLVLGELHAKVDGQGTLKLANNDYTNVLRYSLIDTIVMKDVSTGFMGTIDVNIYRAQYEYYDLANNSLPLFVHTTIIVAPEGGVISPTENKLVLSLDNPAANVGLVKNELEQTVIYPNPAKGVMNIDLPSNVEKADIKITDAAGRHIDAYTNVNGPLKVSTSSYQQGVYLIHISNDMFKTTKSIVVE</sequence>
<evidence type="ECO:0000256" key="2">
    <source>
        <dbReference type="SAM" id="SignalP"/>
    </source>
</evidence>
<dbReference type="RefSeq" id="WP_101334539.1">
    <property type="nucleotide sequence ID" value="NZ_PJNI01000008.1"/>
</dbReference>
<feature type="chain" id="PRO_5014118125" description="Secretion system C-terminal sorting domain-containing protein" evidence="2">
    <location>
        <begin position="20"/>
        <end position="349"/>
    </location>
</feature>